<dbReference type="PANTHER" id="PTHR13281">
    <property type="entry name" value="TRANSMEMBRANE PROTEIN 70, MITOCHONDRIAL"/>
    <property type="match status" value="1"/>
</dbReference>
<gene>
    <name evidence="3" type="ORF">MEPE_01438</name>
</gene>
<keyword evidence="1" id="KW-1133">Transmembrane helix</keyword>
<organism evidence="3 4">
    <name type="scientific">Melanopsichium pennsylvanicum</name>
    <dbReference type="NCBI Taxonomy" id="63383"/>
    <lineage>
        <taxon>Eukaryota</taxon>
        <taxon>Fungi</taxon>
        <taxon>Dikarya</taxon>
        <taxon>Basidiomycota</taxon>
        <taxon>Ustilaginomycotina</taxon>
        <taxon>Ustilaginomycetes</taxon>
        <taxon>Ustilaginales</taxon>
        <taxon>Ustilaginaceae</taxon>
        <taxon>Melanopsichium</taxon>
    </lineage>
</organism>
<dbReference type="EMBL" id="OAPG01000002">
    <property type="protein sequence ID" value="SNX82732.1"/>
    <property type="molecule type" value="Genomic_DNA"/>
</dbReference>
<reference evidence="3" key="1">
    <citation type="submission" date="2023-10" db="EMBL/GenBank/DDBJ databases">
        <authorList>
            <person name="Guldener U."/>
        </authorList>
    </citation>
    <scope>NUCLEOTIDE SEQUENCE</scope>
    <source>
        <strain evidence="3">Mp4</strain>
    </source>
</reference>
<accession>A0AAJ4XI14</accession>
<proteinExistence type="predicted"/>
<feature type="transmembrane region" description="Helical" evidence="1">
    <location>
        <begin position="152"/>
        <end position="171"/>
    </location>
</feature>
<name>A0AAJ4XI14_9BASI</name>
<dbReference type="GO" id="GO:0031966">
    <property type="term" value="C:mitochondrial membrane"/>
    <property type="evidence" value="ECO:0007669"/>
    <property type="project" value="TreeGrafter"/>
</dbReference>
<evidence type="ECO:0000256" key="1">
    <source>
        <dbReference type="SAM" id="Phobius"/>
    </source>
</evidence>
<dbReference type="GO" id="GO:0033615">
    <property type="term" value="P:mitochondrial proton-transporting ATP synthase complex assembly"/>
    <property type="evidence" value="ECO:0007669"/>
    <property type="project" value="TreeGrafter"/>
</dbReference>
<evidence type="ECO:0000313" key="3">
    <source>
        <dbReference type="EMBL" id="SNX82732.1"/>
    </source>
</evidence>
<dbReference type="InterPro" id="IPR009724">
    <property type="entry name" value="TMEM70"/>
</dbReference>
<protein>
    <recommendedName>
        <fullName evidence="5">Transmembrane protein</fullName>
    </recommendedName>
</protein>
<feature type="chain" id="PRO_5042530438" description="Transmembrane protein" evidence="2">
    <location>
        <begin position="26"/>
        <end position="348"/>
    </location>
</feature>
<keyword evidence="2" id="KW-0732">Signal</keyword>
<comment type="caution">
    <text evidence="3">The sequence shown here is derived from an EMBL/GenBank/DDBJ whole genome shotgun (WGS) entry which is preliminary data.</text>
</comment>
<evidence type="ECO:0000256" key="2">
    <source>
        <dbReference type="SAM" id="SignalP"/>
    </source>
</evidence>
<keyword evidence="1" id="KW-0472">Membrane</keyword>
<evidence type="ECO:0008006" key="5">
    <source>
        <dbReference type="Google" id="ProtNLM"/>
    </source>
</evidence>
<evidence type="ECO:0000313" key="4">
    <source>
        <dbReference type="Proteomes" id="UP001294444"/>
    </source>
</evidence>
<dbReference type="PANTHER" id="PTHR13281:SF0">
    <property type="entry name" value="TRANSMEMBRANE PROTEIN 70, MITOCHONDRIAL"/>
    <property type="match status" value="1"/>
</dbReference>
<feature type="signal peptide" evidence="2">
    <location>
        <begin position="1"/>
        <end position="25"/>
    </location>
</feature>
<keyword evidence="1" id="KW-0812">Transmembrane</keyword>
<keyword evidence="4" id="KW-1185">Reference proteome</keyword>
<dbReference type="Proteomes" id="UP001294444">
    <property type="component" value="Unassembled WGS sequence"/>
</dbReference>
<dbReference type="AlphaFoldDB" id="A0AAJ4XI14"/>
<feature type="transmembrane region" description="Helical" evidence="1">
    <location>
        <begin position="121"/>
        <end position="140"/>
    </location>
</feature>
<sequence>MQAKRFASLWIVAAAAVAMRHPAAGRSMLHTTMRIASARALSTSTARATPAPRLSSPRSLLCLAYHGQRLSSVRNVSSSASSHSGNTKESIRVSEKAMGTQGQVIASYQGPLAKTFTRLKLFSLTSLGLASVLTPVLLLAPGEISLVGRIGLCMTALVTSGVSTALIAWIGTPYVGSMRLLKTSASFIPFYGDQQVEENHNQLSSSSSSSSLQRDAVIMEINTISWRLQSRKTLIYQPTFLRPTSRPFAAWEITNSPPPLTLDPSTARIDQEFVIRKVVAETFDVKSGSKLGSWIVKYNTNTFTNSNHDLHGDVDGSYKLQGNMETIGKPIRYFNVHEELLGQDWHVL</sequence>